<dbReference type="EMBL" id="JAME01000001">
    <property type="protein sequence ID" value="ETX30898.1"/>
    <property type="molecule type" value="Genomic_DNA"/>
</dbReference>
<keyword evidence="2" id="KW-1185">Reference proteome</keyword>
<dbReference type="AlphaFoldDB" id="X7FDQ1"/>
<dbReference type="RefSeq" id="WP_043765201.1">
    <property type="nucleotide sequence ID" value="NZ_JAME01000001.1"/>
</dbReference>
<dbReference type="PANTHER" id="PTHR37466:SF1">
    <property type="entry name" value="SLR1628 PROTEIN"/>
    <property type="match status" value="1"/>
</dbReference>
<organism evidence="1 2">
    <name type="scientific">Roseivivax isoporae LMG 25204</name>
    <dbReference type="NCBI Taxonomy" id="1449351"/>
    <lineage>
        <taxon>Bacteria</taxon>
        <taxon>Pseudomonadati</taxon>
        <taxon>Pseudomonadota</taxon>
        <taxon>Alphaproteobacteria</taxon>
        <taxon>Rhodobacterales</taxon>
        <taxon>Roseobacteraceae</taxon>
        <taxon>Roseivivax</taxon>
    </lineage>
</organism>
<evidence type="ECO:0000313" key="2">
    <source>
        <dbReference type="Proteomes" id="UP000023430"/>
    </source>
</evidence>
<dbReference type="OrthoDB" id="9792525at2"/>
<evidence type="ECO:0000313" key="1">
    <source>
        <dbReference type="EMBL" id="ETX30898.1"/>
    </source>
</evidence>
<dbReference type="STRING" id="1449351.RISW2_00540"/>
<comment type="caution">
    <text evidence="1">The sequence shown here is derived from an EMBL/GenBank/DDBJ whole genome shotgun (WGS) entry which is preliminary data.</text>
</comment>
<dbReference type="Pfam" id="PF09996">
    <property type="entry name" value="DUF2237"/>
    <property type="match status" value="1"/>
</dbReference>
<protein>
    <recommendedName>
        <fullName evidence="3">DUF2237 domain-containing protein</fullName>
    </recommendedName>
</protein>
<dbReference type="PANTHER" id="PTHR37466">
    <property type="entry name" value="SLR1628 PROTEIN"/>
    <property type="match status" value="1"/>
</dbReference>
<dbReference type="Gene3D" id="3.30.56.110">
    <property type="entry name" value="Protein of unknown function DUF2237"/>
    <property type="match status" value="1"/>
</dbReference>
<reference evidence="1 2" key="1">
    <citation type="submission" date="2014-01" db="EMBL/GenBank/DDBJ databases">
        <title>Roseivivax isoporae LMG 25204 Genome Sequencing.</title>
        <authorList>
            <person name="Lai Q."/>
            <person name="Li G."/>
            <person name="Shao Z."/>
        </authorList>
    </citation>
    <scope>NUCLEOTIDE SEQUENCE [LARGE SCALE GENOMIC DNA]</scope>
    <source>
        <strain evidence="1 2">LMG 25204</strain>
    </source>
</reference>
<accession>X7FDQ1</accession>
<evidence type="ECO:0008006" key="3">
    <source>
        <dbReference type="Google" id="ProtNLM"/>
    </source>
</evidence>
<proteinExistence type="predicted"/>
<gene>
    <name evidence="1" type="ORF">RISW2_00540</name>
</gene>
<dbReference type="Proteomes" id="UP000023430">
    <property type="component" value="Unassembled WGS sequence"/>
</dbReference>
<dbReference type="InterPro" id="IPR018714">
    <property type="entry name" value="DUF2237"/>
</dbReference>
<dbReference type="PATRIC" id="fig|1449351.3.peg.108"/>
<sequence length="126" mass="13684">MEMDPKINVLGGPLEPCSVDPLTGFFRDGACNTCNEDVGSHTVCAVMTAEFLAYSKYVGNDLSTPRPEFGFEGLRPGDRWCVCAGRFLQAAEEGCAPRVSLAATHRRALEIVPEDKLRAHAIDLPD</sequence>
<dbReference type="eggNOG" id="COG3651">
    <property type="taxonomic scope" value="Bacteria"/>
</dbReference>
<name>X7FDQ1_9RHOB</name>